<gene>
    <name evidence="1" type="ORF">QYF61_016828</name>
</gene>
<dbReference type="EMBL" id="JAUNZN010000003">
    <property type="protein sequence ID" value="KAK4824583.1"/>
    <property type="molecule type" value="Genomic_DNA"/>
</dbReference>
<sequence length="122" mass="12995">MRYKEEIFHYEGGEALEQVAQRSCACPIPGSVQGQAGWGWMSNLTPAGASPTCHLHESPRWRGEARLRFVPLQAPALCTAPGVGSASLPRGGKQRAFVALGWSPSRADCVKGFCAAPAACLR</sequence>
<evidence type="ECO:0000313" key="2">
    <source>
        <dbReference type="Proteomes" id="UP001333110"/>
    </source>
</evidence>
<reference evidence="1 2" key="1">
    <citation type="journal article" date="2023" name="J. Hered.">
        <title>Chromosome-level genome of the wood stork (Mycteria americana) provides insight into avian chromosome evolution.</title>
        <authorList>
            <person name="Flamio R. Jr."/>
            <person name="Ramstad K.M."/>
        </authorList>
    </citation>
    <scope>NUCLEOTIDE SEQUENCE [LARGE SCALE GENOMIC DNA]</scope>
    <source>
        <strain evidence="1">JAX WOST 10</strain>
    </source>
</reference>
<keyword evidence="2" id="KW-1185">Reference proteome</keyword>
<evidence type="ECO:0000313" key="1">
    <source>
        <dbReference type="EMBL" id="KAK4824583.1"/>
    </source>
</evidence>
<name>A0AAN7SD02_MYCAM</name>
<dbReference type="Proteomes" id="UP001333110">
    <property type="component" value="Unassembled WGS sequence"/>
</dbReference>
<proteinExistence type="predicted"/>
<dbReference type="AlphaFoldDB" id="A0AAN7SD02"/>
<organism evidence="1 2">
    <name type="scientific">Mycteria americana</name>
    <name type="common">Wood stork</name>
    <dbReference type="NCBI Taxonomy" id="33587"/>
    <lineage>
        <taxon>Eukaryota</taxon>
        <taxon>Metazoa</taxon>
        <taxon>Chordata</taxon>
        <taxon>Craniata</taxon>
        <taxon>Vertebrata</taxon>
        <taxon>Euteleostomi</taxon>
        <taxon>Archelosauria</taxon>
        <taxon>Archosauria</taxon>
        <taxon>Dinosauria</taxon>
        <taxon>Saurischia</taxon>
        <taxon>Theropoda</taxon>
        <taxon>Coelurosauria</taxon>
        <taxon>Aves</taxon>
        <taxon>Neognathae</taxon>
        <taxon>Neoaves</taxon>
        <taxon>Aequornithes</taxon>
        <taxon>Ciconiiformes</taxon>
        <taxon>Ciconiidae</taxon>
        <taxon>Mycteria</taxon>
    </lineage>
</organism>
<protein>
    <submittedName>
        <fullName evidence="1">Uncharacterized protein</fullName>
    </submittedName>
</protein>
<comment type="caution">
    <text evidence="1">The sequence shown here is derived from an EMBL/GenBank/DDBJ whole genome shotgun (WGS) entry which is preliminary data.</text>
</comment>
<accession>A0AAN7SD02</accession>